<dbReference type="SUPFAM" id="SSF51182">
    <property type="entry name" value="RmlC-like cupins"/>
    <property type="match status" value="1"/>
</dbReference>
<dbReference type="RefSeq" id="WP_133228824.1">
    <property type="nucleotide sequence ID" value="NZ_SOZE01000006.1"/>
</dbReference>
<evidence type="ECO:0000256" key="3">
    <source>
        <dbReference type="ARBA" id="ARBA00023163"/>
    </source>
</evidence>
<dbReference type="PANTHER" id="PTHR43280:SF27">
    <property type="entry name" value="TRANSCRIPTIONAL REGULATOR MTLR"/>
    <property type="match status" value="1"/>
</dbReference>
<evidence type="ECO:0000256" key="1">
    <source>
        <dbReference type="ARBA" id="ARBA00023015"/>
    </source>
</evidence>
<feature type="domain" description="HTH araC/xylS-type" evidence="4">
    <location>
        <begin position="180"/>
        <end position="278"/>
    </location>
</feature>
<dbReference type="Pfam" id="PF07883">
    <property type="entry name" value="Cupin_2"/>
    <property type="match status" value="1"/>
</dbReference>
<comment type="caution">
    <text evidence="5">The sequence shown here is derived from an EMBL/GenBank/DDBJ whole genome shotgun (WGS) entry which is preliminary data.</text>
</comment>
<accession>A0A4Y8SIS7</accession>
<dbReference type="Gene3D" id="2.60.120.10">
    <property type="entry name" value="Jelly Rolls"/>
    <property type="match status" value="1"/>
</dbReference>
<proteinExistence type="predicted"/>
<evidence type="ECO:0000259" key="4">
    <source>
        <dbReference type="PROSITE" id="PS01124"/>
    </source>
</evidence>
<organism evidence="5 6">
    <name type="scientific">Mucilaginibacter psychrotolerans</name>
    <dbReference type="NCBI Taxonomy" id="1524096"/>
    <lineage>
        <taxon>Bacteria</taxon>
        <taxon>Pseudomonadati</taxon>
        <taxon>Bacteroidota</taxon>
        <taxon>Sphingobacteriia</taxon>
        <taxon>Sphingobacteriales</taxon>
        <taxon>Sphingobacteriaceae</taxon>
        <taxon>Mucilaginibacter</taxon>
    </lineage>
</organism>
<dbReference type="InterPro" id="IPR018060">
    <property type="entry name" value="HTH_AraC"/>
</dbReference>
<dbReference type="SUPFAM" id="SSF46689">
    <property type="entry name" value="Homeodomain-like"/>
    <property type="match status" value="1"/>
</dbReference>
<dbReference type="Proteomes" id="UP000297540">
    <property type="component" value="Unassembled WGS sequence"/>
</dbReference>
<dbReference type="SMART" id="SM00342">
    <property type="entry name" value="HTH_ARAC"/>
    <property type="match status" value="1"/>
</dbReference>
<dbReference type="AlphaFoldDB" id="A0A4Y8SIS7"/>
<dbReference type="PANTHER" id="PTHR43280">
    <property type="entry name" value="ARAC-FAMILY TRANSCRIPTIONAL REGULATOR"/>
    <property type="match status" value="1"/>
</dbReference>
<dbReference type="GO" id="GO:0003700">
    <property type="term" value="F:DNA-binding transcription factor activity"/>
    <property type="evidence" value="ECO:0007669"/>
    <property type="project" value="InterPro"/>
</dbReference>
<keyword evidence="1" id="KW-0805">Transcription regulation</keyword>
<protein>
    <submittedName>
        <fullName evidence="5">AraC family transcriptional regulator</fullName>
    </submittedName>
</protein>
<dbReference type="InterPro" id="IPR013096">
    <property type="entry name" value="Cupin_2"/>
</dbReference>
<sequence>MTSTLQKLPVTHDSTFFAKTFKSAQFDIPWHHHTELEIILILEGCGNCFVGNYAGNFAAGDVFLIGANVPHTFTCTNPATPTCAVLVQFKADFWGRDFISLPETSNIRNLFEQAKSGIKVSDCCKPALSAKIKELEFQRGFERIITLCSCLNIIAEDNDCQLLSTANINTLPCQKTDRLEKVFKFTNSEFARVITLKEVSDIAGMSIPAFCEYFRKTVKKTYIEFLNEVRLSFACKLLIESDMTISEIFFQSGYNTPANFNRQFLKYKGLSPSSFRKKFYIN</sequence>
<dbReference type="Pfam" id="PF12833">
    <property type="entry name" value="HTH_18"/>
    <property type="match status" value="1"/>
</dbReference>
<reference evidence="5 6" key="1">
    <citation type="journal article" date="2017" name="Int. J. Syst. Evol. Microbiol.">
        <title>Mucilaginibacterpsychrotolerans sp. nov., isolated from peatlands.</title>
        <authorList>
            <person name="Deng Y."/>
            <person name="Shen L."/>
            <person name="Xu B."/>
            <person name="Liu Y."/>
            <person name="Gu Z."/>
            <person name="Liu H."/>
            <person name="Zhou Y."/>
        </authorList>
    </citation>
    <scope>NUCLEOTIDE SEQUENCE [LARGE SCALE GENOMIC DNA]</scope>
    <source>
        <strain evidence="5 6">NH7-4</strain>
    </source>
</reference>
<evidence type="ECO:0000313" key="5">
    <source>
        <dbReference type="EMBL" id="TFF38545.1"/>
    </source>
</evidence>
<dbReference type="Gene3D" id="1.10.10.60">
    <property type="entry name" value="Homeodomain-like"/>
    <property type="match status" value="2"/>
</dbReference>
<keyword evidence="6" id="KW-1185">Reference proteome</keyword>
<dbReference type="InterPro" id="IPR014710">
    <property type="entry name" value="RmlC-like_jellyroll"/>
</dbReference>
<evidence type="ECO:0000313" key="6">
    <source>
        <dbReference type="Proteomes" id="UP000297540"/>
    </source>
</evidence>
<evidence type="ECO:0000256" key="2">
    <source>
        <dbReference type="ARBA" id="ARBA00023125"/>
    </source>
</evidence>
<gene>
    <name evidence="5" type="ORF">E2R66_08760</name>
</gene>
<dbReference type="GO" id="GO:0043565">
    <property type="term" value="F:sequence-specific DNA binding"/>
    <property type="evidence" value="ECO:0007669"/>
    <property type="project" value="InterPro"/>
</dbReference>
<name>A0A4Y8SIS7_9SPHI</name>
<keyword evidence="3" id="KW-0804">Transcription</keyword>
<dbReference type="PROSITE" id="PS01124">
    <property type="entry name" value="HTH_ARAC_FAMILY_2"/>
    <property type="match status" value="1"/>
</dbReference>
<dbReference type="EMBL" id="SOZE01000006">
    <property type="protein sequence ID" value="TFF38545.1"/>
    <property type="molecule type" value="Genomic_DNA"/>
</dbReference>
<keyword evidence="2" id="KW-0238">DNA-binding</keyword>
<dbReference type="InterPro" id="IPR009057">
    <property type="entry name" value="Homeodomain-like_sf"/>
</dbReference>
<dbReference type="OrthoDB" id="9787988at2"/>
<dbReference type="InterPro" id="IPR011051">
    <property type="entry name" value="RmlC_Cupin_sf"/>
</dbReference>